<evidence type="ECO:0000313" key="2">
    <source>
        <dbReference type="EMBL" id="GAT52451.1"/>
    </source>
</evidence>
<keyword evidence="3" id="KW-1185">Reference proteome</keyword>
<sequence length="523" mass="58030">MAPSSATSSRLFSALKSKKKKQNIPTKEHNQVFALPYDALIQIIAFLPDSDALLRLSLLSRSLRETLLPALYNCVDLRSSASCRAALKFFLQNPNGSSASHIRSLTIRPSNPERWGGAADKPDEQWVAAAIEQLATAGHLNALHTFVWDGWESPPESLWLALRLNCPYLRSIGTSVGLNSQKIDPESSLFDFRDLRGFSLASNAEIRALEKSAPLTELYAQAHLYSDLFTGQALPDRFWQMLLIHSPNLEYLKLDGSCAISQLWDIRRVLTGRWPRLHTLSIGDLSARSTDTDFPSATTFLRAHPLLTGISFTGGFSAHTNLNSITTLPLAPLPNLRTFVGKIIQLKDASSAVLPCLTEFRFTDHFGTRSSSPSILTRSTSDLLPEPTRSVPNIGASSRQRHVAVQSRNVFPTLELTPILQSFILTLPRPRLPLIRASTTKFALRLAAHYPQLEEFSIRHVTDWDIHDEVHDMYRLVAEGRYTILVGAHAEGKYLRIEESSAYALGGRSTSMSTKLIPVLPSS</sequence>
<accession>A0ABQ0LR96</accession>
<dbReference type="Proteomes" id="UP000815677">
    <property type="component" value="Unassembled WGS sequence"/>
</dbReference>
<evidence type="ECO:0000259" key="1">
    <source>
        <dbReference type="Pfam" id="PF00646"/>
    </source>
</evidence>
<organism evidence="2 3">
    <name type="scientific">Mycena chlorophos</name>
    <name type="common">Agaric fungus</name>
    <name type="synonym">Agaricus chlorophos</name>
    <dbReference type="NCBI Taxonomy" id="658473"/>
    <lineage>
        <taxon>Eukaryota</taxon>
        <taxon>Fungi</taxon>
        <taxon>Dikarya</taxon>
        <taxon>Basidiomycota</taxon>
        <taxon>Agaricomycotina</taxon>
        <taxon>Agaricomycetes</taxon>
        <taxon>Agaricomycetidae</taxon>
        <taxon>Agaricales</taxon>
        <taxon>Marasmiineae</taxon>
        <taxon>Mycenaceae</taxon>
        <taxon>Mycena</taxon>
    </lineage>
</organism>
<dbReference type="InterPro" id="IPR001810">
    <property type="entry name" value="F-box_dom"/>
</dbReference>
<protein>
    <recommendedName>
        <fullName evidence="1">F-box domain-containing protein</fullName>
    </recommendedName>
</protein>
<name>A0ABQ0LR96_MYCCL</name>
<dbReference type="EMBL" id="DF847781">
    <property type="protein sequence ID" value="GAT52451.1"/>
    <property type="molecule type" value="Genomic_DNA"/>
</dbReference>
<gene>
    <name evidence="2" type="ORF">MCHLO_09500</name>
</gene>
<proteinExistence type="predicted"/>
<dbReference type="Pfam" id="PF00646">
    <property type="entry name" value="F-box"/>
    <property type="match status" value="1"/>
</dbReference>
<evidence type="ECO:0000313" key="3">
    <source>
        <dbReference type="Proteomes" id="UP000815677"/>
    </source>
</evidence>
<reference evidence="2" key="1">
    <citation type="submission" date="2014-09" db="EMBL/GenBank/DDBJ databases">
        <title>Genome sequence of the luminous mushroom Mycena chlorophos for searching fungal bioluminescence genes.</title>
        <authorList>
            <person name="Tanaka Y."/>
            <person name="Kasuga D."/>
            <person name="Oba Y."/>
            <person name="Hase S."/>
            <person name="Sato K."/>
            <person name="Oba Y."/>
            <person name="Sakakibara Y."/>
        </authorList>
    </citation>
    <scope>NUCLEOTIDE SEQUENCE</scope>
</reference>
<feature type="domain" description="F-box" evidence="1">
    <location>
        <begin position="35"/>
        <end position="65"/>
    </location>
</feature>